<dbReference type="Proteomes" id="UP001497482">
    <property type="component" value="Chromosome 3"/>
</dbReference>
<evidence type="ECO:0000256" key="9">
    <source>
        <dbReference type="ARBA" id="ARBA00023069"/>
    </source>
</evidence>
<evidence type="ECO:0000259" key="14">
    <source>
        <dbReference type="Pfam" id="PF13851"/>
    </source>
</evidence>
<keyword evidence="11" id="KW-0966">Cell projection</keyword>
<dbReference type="AlphaFoldDB" id="A0AAV2LK15"/>
<reference evidence="15 16" key="1">
    <citation type="submission" date="2024-04" db="EMBL/GenBank/DDBJ databases">
        <authorList>
            <person name="Waldvogel A.-M."/>
            <person name="Schoenle A."/>
        </authorList>
    </citation>
    <scope>NUCLEOTIDE SEQUENCE [LARGE SCALE GENOMIC DNA]</scope>
</reference>
<accession>A0AAV2LK15</accession>
<keyword evidence="6" id="KW-0493">Microtubule</keyword>
<keyword evidence="16" id="KW-1185">Reference proteome</keyword>
<dbReference type="PANTHER" id="PTHR31543:SF0">
    <property type="entry name" value="DYNEIN REGULATORY COMPLEX SUBUNIT 4"/>
    <property type="match status" value="1"/>
</dbReference>
<keyword evidence="5" id="KW-0963">Cytoplasm</keyword>
<sequence length="308" mass="37384">MNGEVSSESQNNLRKKIYKHRDSLAHKRAVEISEMREKDVLPNKLEEHIVRLREELDREREEKSFFQLERDRIQSLWETSLRDLDQVETELNQSRREREEAISMPPHGDQYMEQMFRSLSLSLTQQQEKRIQQEVQQVQEEASRRSSELKQEQQRLLMVTEQHYSSLRRRLEQEQKELTDQQQELREELSRVHKKLTTSQKENLRLKEKLEEAQMEVPELRRRLELKEEDKRKEKVIGQKQKVVEQQLRALKTEKTLLQQAFRQVQRERDQLKDSHLELELQLQRRNGLKEALLTHKLRELQTSLNRV</sequence>
<evidence type="ECO:0000256" key="3">
    <source>
        <dbReference type="ARBA" id="ARBA00009859"/>
    </source>
</evidence>
<dbReference type="GO" id="GO:0031514">
    <property type="term" value="C:motile cilium"/>
    <property type="evidence" value="ECO:0007669"/>
    <property type="project" value="UniProtKB-SubCell"/>
</dbReference>
<evidence type="ECO:0000256" key="1">
    <source>
        <dbReference type="ARBA" id="ARBA00004230"/>
    </source>
</evidence>
<proteinExistence type="inferred from homology"/>
<name>A0AAV2LK15_KNICA</name>
<dbReference type="EMBL" id="OZ035825">
    <property type="protein sequence ID" value="CAL1600622.1"/>
    <property type="molecule type" value="Genomic_DNA"/>
</dbReference>
<evidence type="ECO:0000313" key="16">
    <source>
        <dbReference type="Proteomes" id="UP001497482"/>
    </source>
</evidence>
<dbReference type="GO" id="GO:0030317">
    <property type="term" value="P:flagellated sperm motility"/>
    <property type="evidence" value="ECO:0007669"/>
    <property type="project" value="TreeGrafter"/>
</dbReference>
<evidence type="ECO:0000256" key="6">
    <source>
        <dbReference type="ARBA" id="ARBA00022701"/>
    </source>
</evidence>
<feature type="coiled-coil region" evidence="13">
    <location>
        <begin position="42"/>
        <end position="282"/>
    </location>
</feature>
<evidence type="ECO:0000313" key="15">
    <source>
        <dbReference type="EMBL" id="CAL1600622.1"/>
    </source>
</evidence>
<evidence type="ECO:0000256" key="11">
    <source>
        <dbReference type="ARBA" id="ARBA00023273"/>
    </source>
</evidence>
<keyword evidence="7" id="KW-0282">Flagellum</keyword>
<keyword evidence="8 13" id="KW-0175">Coiled coil</keyword>
<keyword evidence="9" id="KW-0969">Cilium</keyword>
<evidence type="ECO:0000256" key="4">
    <source>
        <dbReference type="ARBA" id="ARBA00021301"/>
    </source>
</evidence>
<dbReference type="GO" id="GO:0005874">
    <property type="term" value="C:microtubule"/>
    <property type="evidence" value="ECO:0007669"/>
    <property type="project" value="UniProtKB-KW"/>
</dbReference>
<dbReference type="GO" id="GO:0005794">
    <property type="term" value="C:Golgi apparatus"/>
    <property type="evidence" value="ECO:0007669"/>
    <property type="project" value="TreeGrafter"/>
</dbReference>
<dbReference type="InterPro" id="IPR039308">
    <property type="entry name" value="GAS8"/>
</dbReference>
<evidence type="ECO:0000256" key="5">
    <source>
        <dbReference type="ARBA" id="ARBA00022490"/>
    </source>
</evidence>
<comment type="subcellular location">
    <subcellularLocation>
        <location evidence="1">Cell projection</location>
        <location evidence="1">Cilium</location>
        <location evidence="1">Flagellum</location>
    </subcellularLocation>
    <subcellularLocation>
        <location evidence="2">Cytoplasm</location>
        <location evidence="2">Cytoskeleton</location>
    </subcellularLocation>
</comment>
<gene>
    <name evidence="15" type="ORF">KC01_LOCUS28709</name>
</gene>
<dbReference type="Pfam" id="PF13851">
    <property type="entry name" value="GAS"/>
    <property type="match status" value="1"/>
</dbReference>
<evidence type="ECO:0000256" key="8">
    <source>
        <dbReference type="ARBA" id="ARBA00023054"/>
    </source>
</evidence>
<keyword evidence="10" id="KW-0206">Cytoskeleton</keyword>
<dbReference type="InterPro" id="IPR025593">
    <property type="entry name" value="GAS8_dom"/>
</dbReference>
<evidence type="ECO:0000256" key="2">
    <source>
        <dbReference type="ARBA" id="ARBA00004245"/>
    </source>
</evidence>
<dbReference type="GO" id="GO:0008017">
    <property type="term" value="F:microtubule binding"/>
    <property type="evidence" value="ECO:0007669"/>
    <property type="project" value="InterPro"/>
</dbReference>
<evidence type="ECO:0000256" key="12">
    <source>
        <dbReference type="ARBA" id="ARBA00031568"/>
    </source>
</evidence>
<evidence type="ECO:0000256" key="13">
    <source>
        <dbReference type="SAM" id="Coils"/>
    </source>
</evidence>
<organism evidence="15 16">
    <name type="scientific">Knipowitschia caucasica</name>
    <name type="common">Caucasian dwarf goby</name>
    <name type="synonym">Pomatoschistus caucasicus</name>
    <dbReference type="NCBI Taxonomy" id="637954"/>
    <lineage>
        <taxon>Eukaryota</taxon>
        <taxon>Metazoa</taxon>
        <taxon>Chordata</taxon>
        <taxon>Craniata</taxon>
        <taxon>Vertebrata</taxon>
        <taxon>Euteleostomi</taxon>
        <taxon>Actinopterygii</taxon>
        <taxon>Neopterygii</taxon>
        <taxon>Teleostei</taxon>
        <taxon>Neoteleostei</taxon>
        <taxon>Acanthomorphata</taxon>
        <taxon>Gobiaria</taxon>
        <taxon>Gobiiformes</taxon>
        <taxon>Gobioidei</taxon>
        <taxon>Gobiidae</taxon>
        <taxon>Gobiinae</taxon>
        <taxon>Knipowitschia</taxon>
    </lineage>
</organism>
<dbReference type="PANTHER" id="PTHR31543">
    <property type="entry name" value="DYNEIN REGULATORY COMPLEX SUBUNIT 4"/>
    <property type="match status" value="1"/>
</dbReference>
<comment type="similarity">
    <text evidence="3">Belongs to the DRC4 family.</text>
</comment>
<feature type="domain" description="Growth arrest-specific protein 8" evidence="14">
    <location>
        <begin position="151"/>
        <end position="306"/>
    </location>
</feature>
<evidence type="ECO:0000256" key="10">
    <source>
        <dbReference type="ARBA" id="ARBA00023212"/>
    </source>
</evidence>
<protein>
    <recommendedName>
        <fullName evidence="4">Dynein regulatory complex subunit 4</fullName>
    </recommendedName>
    <alternativeName>
        <fullName evidence="12">Growth arrest-specific protein 8</fullName>
    </alternativeName>
</protein>
<dbReference type="GO" id="GO:0031267">
    <property type="term" value="F:small GTPase binding"/>
    <property type="evidence" value="ECO:0007669"/>
    <property type="project" value="InterPro"/>
</dbReference>
<evidence type="ECO:0000256" key="7">
    <source>
        <dbReference type="ARBA" id="ARBA00022846"/>
    </source>
</evidence>